<dbReference type="PANTHER" id="PTHR36172:SF1">
    <property type="entry name" value="RESOLVASE-RELATED"/>
    <property type="match status" value="1"/>
</dbReference>
<dbReference type="InterPro" id="IPR036162">
    <property type="entry name" value="Resolvase-like_N_sf"/>
</dbReference>
<dbReference type="InterPro" id="IPR006119">
    <property type="entry name" value="Resolv_N"/>
</dbReference>
<feature type="active site" description="O-(5'-phospho-DNA)-serine intermediate" evidence="4">
    <location>
        <position position="61"/>
    </location>
</feature>
<evidence type="ECO:0000256" key="4">
    <source>
        <dbReference type="PROSITE-ProRule" id="PRU10137"/>
    </source>
</evidence>
<dbReference type="EMBL" id="KY684110">
    <property type="protein sequence ID" value="ARF11879.1"/>
    <property type="molecule type" value="Genomic_DNA"/>
</dbReference>
<dbReference type="InterPro" id="IPR051491">
    <property type="entry name" value="Recombinase/Transposase-rel"/>
</dbReference>
<dbReference type="PROSITE" id="PS00397">
    <property type="entry name" value="RECOMBINASES_1"/>
    <property type="match status" value="1"/>
</dbReference>
<dbReference type="PROSITE" id="PS51736">
    <property type="entry name" value="RECOMBINASES_3"/>
    <property type="match status" value="1"/>
</dbReference>
<dbReference type="GO" id="GO:0000150">
    <property type="term" value="F:DNA strand exchange activity"/>
    <property type="evidence" value="ECO:0007669"/>
    <property type="project" value="InterPro"/>
</dbReference>
<evidence type="ECO:0000256" key="2">
    <source>
        <dbReference type="ARBA" id="ARBA00023125"/>
    </source>
</evidence>
<organism evidence="6">
    <name type="scientific">Klosneuvirus KNV1</name>
    <dbReference type="NCBI Taxonomy" id="1977640"/>
    <lineage>
        <taxon>Viruses</taxon>
        <taxon>Varidnaviria</taxon>
        <taxon>Bamfordvirae</taxon>
        <taxon>Nucleocytoviricota</taxon>
        <taxon>Megaviricetes</taxon>
        <taxon>Imitervirales</taxon>
        <taxon>Mimiviridae</taxon>
        <taxon>Klosneuvirinae</taxon>
        <taxon>Klosneuvirus</taxon>
    </lineage>
</organism>
<keyword evidence="2" id="KW-0238">DNA-binding</keyword>
<keyword evidence="1" id="KW-0229">DNA integration</keyword>
<gene>
    <name evidence="6" type="ORF">Klosneuvirus_3_14</name>
</gene>
<dbReference type="Pfam" id="PF00239">
    <property type="entry name" value="Resolvase"/>
    <property type="match status" value="1"/>
</dbReference>
<accession>A0A1V0SJI5</accession>
<dbReference type="InterPro" id="IPR048046">
    <property type="entry name" value="Transpos_IS607"/>
</dbReference>
<dbReference type="GO" id="GO:0003677">
    <property type="term" value="F:DNA binding"/>
    <property type="evidence" value="ECO:0007669"/>
    <property type="project" value="UniProtKB-KW"/>
</dbReference>
<dbReference type="SMART" id="SM00857">
    <property type="entry name" value="Resolvase"/>
    <property type="match status" value="1"/>
</dbReference>
<dbReference type="InterPro" id="IPR009061">
    <property type="entry name" value="DNA-bd_dom_put_sf"/>
</dbReference>
<dbReference type="InterPro" id="IPR006118">
    <property type="entry name" value="Recombinase_CS"/>
</dbReference>
<evidence type="ECO:0000259" key="5">
    <source>
        <dbReference type="PROSITE" id="PS51736"/>
    </source>
</evidence>
<dbReference type="SUPFAM" id="SSF53041">
    <property type="entry name" value="Resolvase-like"/>
    <property type="match status" value="1"/>
</dbReference>
<sequence length="199" mass="23680">MKSKEVLQLLGVSRVTLYKYVKNGTIKVTELDNGTYDYDQKSVFKLMKKDNRKNVLYARVSTYKQKNDLENQVQQLIDYCTKEEIKYDNVYKEISSGIDLNRTEFSKILDDIIHYRIANIYITYKDRLTRLSFTTLETIFQKFGTQIIIINNLDIDKNNDNEVFDELISLIHIFSTSMYSNRRKRKLHIVNKDLELFDE</sequence>
<dbReference type="GO" id="GO:0015074">
    <property type="term" value="P:DNA integration"/>
    <property type="evidence" value="ECO:0007669"/>
    <property type="project" value="UniProtKB-KW"/>
</dbReference>
<dbReference type="NCBIfam" id="NF033518">
    <property type="entry name" value="transpos_IS607"/>
    <property type="match status" value="1"/>
</dbReference>
<dbReference type="PANTHER" id="PTHR36172">
    <property type="match status" value="1"/>
</dbReference>
<protein>
    <submittedName>
        <fullName evidence="6">Resolvase</fullName>
    </submittedName>
</protein>
<evidence type="ECO:0000313" key="6">
    <source>
        <dbReference type="EMBL" id="ARF11879.1"/>
    </source>
</evidence>
<feature type="domain" description="Resolvase/invertase-type recombinase catalytic" evidence="5">
    <location>
        <begin position="53"/>
        <end position="199"/>
    </location>
</feature>
<dbReference type="Gene3D" id="3.40.50.1390">
    <property type="entry name" value="Resolvase, N-terminal catalytic domain"/>
    <property type="match status" value="1"/>
</dbReference>
<proteinExistence type="predicted"/>
<reference evidence="6" key="1">
    <citation type="journal article" date="2017" name="Science">
        <title>Giant viruses with an expanded complement of translation system components.</title>
        <authorList>
            <person name="Schulz F."/>
            <person name="Yutin N."/>
            <person name="Ivanova N.N."/>
            <person name="Ortega D.R."/>
            <person name="Lee T.K."/>
            <person name="Vierheilig J."/>
            <person name="Daims H."/>
            <person name="Horn M."/>
            <person name="Wagner M."/>
            <person name="Jensen G.J."/>
            <person name="Kyrpides N.C."/>
            <person name="Koonin E.V."/>
            <person name="Woyke T."/>
        </authorList>
    </citation>
    <scope>NUCLEOTIDE SEQUENCE</scope>
    <source>
        <strain evidence="6">KNV1</strain>
    </source>
</reference>
<name>A0A1V0SJI5_9VIRU</name>
<dbReference type="Gene3D" id="1.10.1660.10">
    <property type="match status" value="1"/>
</dbReference>
<evidence type="ECO:0000256" key="1">
    <source>
        <dbReference type="ARBA" id="ARBA00022908"/>
    </source>
</evidence>
<keyword evidence="3" id="KW-0233">DNA recombination</keyword>
<dbReference type="SUPFAM" id="SSF46955">
    <property type="entry name" value="Putative DNA-binding domain"/>
    <property type="match status" value="1"/>
</dbReference>
<evidence type="ECO:0000256" key="3">
    <source>
        <dbReference type="ARBA" id="ARBA00023172"/>
    </source>
</evidence>